<dbReference type="Proteomes" id="UP000660262">
    <property type="component" value="Unassembled WGS sequence"/>
</dbReference>
<sequence length="285" mass="31371">MRSMMNGLMKVTEHNNDCTQKEVADFMVPSSVGKPFKDAPGTFDPKMHGRVRDTMMGGMMVMDRTEMKKAGAPHNKGITWEKYCEHRPATTPGYVEKSPNVGDLAPDATIKSINGGPDSTLMAEAKKAANAAGTKLVILSFDGITCPFYRAYAAEDLYKVSNGVPHLHVYLREAEPCDVFDAGGMHMTTPLAMKRPVPWHKTEADRAKIAKETKGFFETFMGDGKCNMWMDTMDDNLEALYEARPWRQYVVDVTTGKVVAKIGLAPFNMDGKCAVIKKACAKGGK</sequence>
<dbReference type="Gene3D" id="3.40.30.10">
    <property type="entry name" value="Glutaredoxin"/>
    <property type="match status" value="1"/>
</dbReference>
<protein>
    <recommendedName>
        <fullName evidence="3">Thioredoxin domain-containing protein</fullName>
    </recommendedName>
</protein>
<accession>A0A830HXM4</accession>
<proteinExistence type="predicted"/>
<keyword evidence="2" id="KW-1185">Reference proteome</keyword>
<dbReference type="AlphaFoldDB" id="A0A830HXM4"/>
<gene>
    <name evidence="1" type="ORF">PPROV_001007300</name>
</gene>
<evidence type="ECO:0000313" key="2">
    <source>
        <dbReference type="Proteomes" id="UP000660262"/>
    </source>
</evidence>
<dbReference type="PANTHER" id="PTHR11781:SF22">
    <property type="entry name" value="TYPE I IODOTHYRONINE DEIODINASE"/>
    <property type="match status" value="1"/>
</dbReference>
<dbReference type="GO" id="GO:0004800">
    <property type="term" value="F:thyroxine 5'-deiodinase activity"/>
    <property type="evidence" value="ECO:0007669"/>
    <property type="project" value="InterPro"/>
</dbReference>
<reference evidence="1" key="1">
    <citation type="submission" date="2020-10" db="EMBL/GenBank/DDBJ databases">
        <title>Unveiling of a novel bifunctional photoreceptor, Dualchrome1, isolated from a cosmopolitan green alga.</title>
        <authorList>
            <person name="Suzuki S."/>
            <person name="Kawachi M."/>
        </authorList>
    </citation>
    <scope>NUCLEOTIDE SEQUENCE</scope>
    <source>
        <strain evidence="1">NIES 2893</strain>
    </source>
</reference>
<evidence type="ECO:0008006" key="3">
    <source>
        <dbReference type="Google" id="ProtNLM"/>
    </source>
</evidence>
<dbReference type="PANTHER" id="PTHR11781">
    <property type="entry name" value="IODOTHYRONINE DEIODINASE"/>
    <property type="match status" value="1"/>
</dbReference>
<organism evidence="1 2">
    <name type="scientific">Pycnococcus provasolii</name>
    <dbReference type="NCBI Taxonomy" id="41880"/>
    <lineage>
        <taxon>Eukaryota</taxon>
        <taxon>Viridiplantae</taxon>
        <taxon>Chlorophyta</taxon>
        <taxon>Pseudoscourfieldiophyceae</taxon>
        <taxon>Pseudoscourfieldiales</taxon>
        <taxon>Pycnococcaceae</taxon>
        <taxon>Pycnococcus</taxon>
    </lineage>
</organism>
<dbReference type="EMBL" id="BNJQ01000034">
    <property type="protein sequence ID" value="GHP11345.1"/>
    <property type="molecule type" value="Genomic_DNA"/>
</dbReference>
<evidence type="ECO:0000313" key="1">
    <source>
        <dbReference type="EMBL" id="GHP11345.1"/>
    </source>
</evidence>
<dbReference type="OrthoDB" id="10604092at2759"/>
<name>A0A830HXM4_9CHLO</name>
<dbReference type="Pfam" id="PF00837">
    <property type="entry name" value="T4_deiodinase"/>
    <property type="match status" value="1"/>
</dbReference>
<dbReference type="InterPro" id="IPR000643">
    <property type="entry name" value="Iodothyronine_deiodinase"/>
</dbReference>
<comment type="caution">
    <text evidence="1">The sequence shown here is derived from an EMBL/GenBank/DDBJ whole genome shotgun (WGS) entry which is preliminary data.</text>
</comment>